<dbReference type="Proteomes" id="UP000482155">
    <property type="component" value="Unassembled WGS sequence"/>
</dbReference>
<dbReference type="AlphaFoldDB" id="A0A6B3SFW9"/>
<dbReference type="RefSeq" id="WP_163960154.1">
    <property type="nucleotide sequence ID" value="NZ_JAAIVB010000008.1"/>
</dbReference>
<evidence type="ECO:0008006" key="3">
    <source>
        <dbReference type="Google" id="ProtNLM"/>
    </source>
</evidence>
<name>A0A6B3SFW9_9BURK</name>
<accession>A0A6B3SFW9</accession>
<dbReference type="EMBL" id="JAAIVB010000008">
    <property type="protein sequence ID" value="NEX59731.1"/>
    <property type="molecule type" value="Genomic_DNA"/>
</dbReference>
<protein>
    <recommendedName>
        <fullName evidence="3">Proline-rich protein</fullName>
    </recommendedName>
</protein>
<gene>
    <name evidence="1" type="ORF">G3574_01445</name>
</gene>
<reference evidence="1 2" key="1">
    <citation type="submission" date="2020-02" db="EMBL/GenBank/DDBJ databases">
        <authorList>
            <person name="Kim M.K."/>
        </authorList>
    </citation>
    <scope>NUCLEOTIDE SEQUENCE [LARGE SCALE GENOMIC DNA]</scope>
    <source>
        <strain evidence="1 2">17J57-3</strain>
    </source>
</reference>
<organism evidence="1 2">
    <name type="scientific">Noviherbaspirillum galbum</name>
    <dbReference type="NCBI Taxonomy" id="2709383"/>
    <lineage>
        <taxon>Bacteria</taxon>
        <taxon>Pseudomonadati</taxon>
        <taxon>Pseudomonadota</taxon>
        <taxon>Betaproteobacteria</taxon>
        <taxon>Burkholderiales</taxon>
        <taxon>Oxalobacteraceae</taxon>
        <taxon>Noviherbaspirillum</taxon>
    </lineage>
</organism>
<evidence type="ECO:0000313" key="2">
    <source>
        <dbReference type="Proteomes" id="UP000482155"/>
    </source>
</evidence>
<evidence type="ECO:0000313" key="1">
    <source>
        <dbReference type="EMBL" id="NEX59731.1"/>
    </source>
</evidence>
<sequence>MNTVYDKTEKGRDEIATRKYRLTPRLRTLLVLIDGKHTAGDLLKTVGGLGLTDASFTELLAEGYIESTAAAAPAPVIHITTPEGDTLPPLAEDTTLSIADLPVESQPVVTDAERFQRVYAFFNETIKSNMGLRGYALQLKVEKAGTLEELRALRRPYLEGVLKAKGNEVARALRDRLDKLLGEGESEGMGSTLLAEFGDAD</sequence>
<proteinExistence type="predicted"/>
<keyword evidence="2" id="KW-1185">Reference proteome</keyword>
<comment type="caution">
    <text evidence="1">The sequence shown here is derived from an EMBL/GenBank/DDBJ whole genome shotgun (WGS) entry which is preliminary data.</text>
</comment>